<organism evidence="12">
    <name type="scientific">Ixodes ricinus</name>
    <name type="common">Common tick</name>
    <name type="synonym">Acarus ricinus</name>
    <dbReference type="NCBI Taxonomy" id="34613"/>
    <lineage>
        <taxon>Eukaryota</taxon>
        <taxon>Metazoa</taxon>
        <taxon>Ecdysozoa</taxon>
        <taxon>Arthropoda</taxon>
        <taxon>Chelicerata</taxon>
        <taxon>Arachnida</taxon>
        <taxon>Acari</taxon>
        <taxon>Parasitiformes</taxon>
        <taxon>Ixodida</taxon>
        <taxon>Ixodoidea</taxon>
        <taxon>Ixodidae</taxon>
        <taxon>Ixodinae</taxon>
        <taxon>Ixodes</taxon>
    </lineage>
</organism>
<accession>V5H8A4</accession>
<evidence type="ECO:0000256" key="9">
    <source>
        <dbReference type="ARBA" id="ARBA00023288"/>
    </source>
</evidence>
<comment type="similarity">
    <text evidence="2 10">Belongs to the Wnt family.</text>
</comment>
<keyword evidence="5" id="KW-0272">Extracellular matrix</keyword>
<dbReference type="GO" id="GO:0005125">
    <property type="term" value="F:cytokine activity"/>
    <property type="evidence" value="ECO:0007669"/>
    <property type="project" value="TreeGrafter"/>
</dbReference>
<evidence type="ECO:0000256" key="6">
    <source>
        <dbReference type="ARBA" id="ARBA00022687"/>
    </source>
</evidence>
<dbReference type="InterPro" id="IPR018161">
    <property type="entry name" value="Wnt_CS"/>
</dbReference>
<dbReference type="SMART" id="SM00097">
    <property type="entry name" value="WNT1"/>
    <property type="match status" value="1"/>
</dbReference>
<dbReference type="GO" id="GO:0005109">
    <property type="term" value="F:frizzled binding"/>
    <property type="evidence" value="ECO:0007669"/>
    <property type="project" value="TreeGrafter"/>
</dbReference>
<dbReference type="PROSITE" id="PS00246">
    <property type="entry name" value="WNT1"/>
    <property type="match status" value="1"/>
</dbReference>
<evidence type="ECO:0000256" key="10">
    <source>
        <dbReference type="RuleBase" id="RU003500"/>
    </source>
</evidence>
<dbReference type="GO" id="GO:0030182">
    <property type="term" value="P:neuron differentiation"/>
    <property type="evidence" value="ECO:0007669"/>
    <property type="project" value="TreeGrafter"/>
</dbReference>
<evidence type="ECO:0000256" key="1">
    <source>
        <dbReference type="ARBA" id="ARBA00004498"/>
    </source>
</evidence>
<dbReference type="EMBL" id="GANP01015385">
    <property type="protein sequence ID" value="JAB69083.1"/>
    <property type="molecule type" value="mRNA"/>
</dbReference>
<sequence length="370" mass="41890">MDYALLRRTAASLVVVVLMALLLRTATTAKVSGGVNGIGHYNHNRRRLLDPKMEAYRESMAMRWQLLMEPARVCKKKKLLRGRKARICRKEPKVVREIARGVDLGIRECQNQFRFHRWNCSTHRSSMKKVLMKDTKEAGFVDAIVAAGVVYALTEACAQGRLLDCQCRRRHNSADSLGRSGCDHYVDFGYHKSRDFMNRKRVGDLRATILSHNYEAGRQAVRMHLERVCRCHGMSGTCSLKTCWRKLPTFSKVGLRLRDRFQGAIRVTAGNSGKGFIPESPRVPGREDIVFSEQSPDYCDPDRRTGSLGTRGRQCKLGATGPEDCRTLCCGRKVRSRQMVVSVACNCTFQYCCNVTCQTCFETLQETTCL</sequence>
<comment type="subcellular location">
    <subcellularLocation>
        <location evidence="1 10">Secreted</location>
        <location evidence="1 10">Extracellular space</location>
        <location evidence="1 10">Extracellular matrix</location>
    </subcellularLocation>
</comment>
<dbReference type="InterPro" id="IPR005817">
    <property type="entry name" value="Wnt"/>
</dbReference>
<dbReference type="PRINTS" id="PR01349">
    <property type="entry name" value="WNTPROTEIN"/>
</dbReference>
<dbReference type="InterPro" id="IPR043158">
    <property type="entry name" value="Wnt_C"/>
</dbReference>
<evidence type="ECO:0000256" key="8">
    <source>
        <dbReference type="ARBA" id="ARBA00023180"/>
    </source>
</evidence>
<keyword evidence="4" id="KW-0964">Secreted</keyword>
<name>V5H8A4_IXORI</name>
<dbReference type="GO" id="GO:0060070">
    <property type="term" value="P:canonical Wnt signaling pathway"/>
    <property type="evidence" value="ECO:0007669"/>
    <property type="project" value="TreeGrafter"/>
</dbReference>
<keyword evidence="6 10" id="KW-0879">Wnt signaling pathway</keyword>
<evidence type="ECO:0000256" key="11">
    <source>
        <dbReference type="SAM" id="SignalP"/>
    </source>
</evidence>
<evidence type="ECO:0000256" key="2">
    <source>
        <dbReference type="ARBA" id="ARBA00005683"/>
    </source>
</evidence>
<dbReference type="Gene3D" id="3.30.2460.20">
    <property type="match status" value="1"/>
</dbReference>
<evidence type="ECO:0000256" key="3">
    <source>
        <dbReference type="ARBA" id="ARBA00022473"/>
    </source>
</evidence>
<keyword evidence="8" id="KW-0325">Glycoprotein</keyword>
<keyword evidence="11" id="KW-0732">Signal</keyword>
<reference evidence="12" key="1">
    <citation type="journal article" date="2015" name="Sci. Rep.">
        <title>Tissue- and time-dependent transcription in Ixodes ricinus salivary glands and midguts when blood feeding on the vertebrate host.</title>
        <authorList>
            <person name="Kotsyfakis M."/>
            <person name="Schwarz A."/>
            <person name="Erhart J."/>
            <person name="Ribeiro J.M."/>
        </authorList>
    </citation>
    <scope>NUCLEOTIDE SEQUENCE</scope>
    <source>
        <tissue evidence="12">Salivary gland and midgut</tissue>
    </source>
</reference>
<dbReference type="PANTHER" id="PTHR12027">
    <property type="entry name" value="WNT RELATED"/>
    <property type="match status" value="1"/>
</dbReference>
<dbReference type="Pfam" id="PF00110">
    <property type="entry name" value="wnt"/>
    <property type="match status" value="1"/>
</dbReference>
<keyword evidence="9" id="KW-0449">Lipoprotein</keyword>
<evidence type="ECO:0000313" key="12">
    <source>
        <dbReference type="EMBL" id="JAB69083.1"/>
    </source>
</evidence>
<evidence type="ECO:0000256" key="7">
    <source>
        <dbReference type="ARBA" id="ARBA00023157"/>
    </source>
</evidence>
<evidence type="ECO:0000256" key="4">
    <source>
        <dbReference type="ARBA" id="ARBA00022525"/>
    </source>
</evidence>
<keyword evidence="7" id="KW-1015">Disulfide bond</keyword>
<feature type="signal peptide" evidence="11">
    <location>
        <begin position="1"/>
        <end position="29"/>
    </location>
</feature>
<evidence type="ECO:0000256" key="5">
    <source>
        <dbReference type="ARBA" id="ARBA00022530"/>
    </source>
</evidence>
<dbReference type="GO" id="GO:0005615">
    <property type="term" value="C:extracellular space"/>
    <property type="evidence" value="ECO:0007669"/>
    <property type="project" value="TreeGrafter"/>
</dbReference>
<keyword evidence="3 10" id="KW-0217">Developmental protein</keyword>
<proteinExistence type="evidence at transcript level"/>
<dbReference type="PANTHER" id="PTHR12027:SF72">
    <property type="entry name" value="PROTEIN WNT-6"/>
    <property type="match status" value="1"/>
</dbReference>
<comment type="function">
    <text evidence="10">Ligand for members of the frizzled family of seven transmembrane receptors.</text>
</comment>
<dbReference type="GO" id="GO:0045165">
    <property type="term" value="P:cell fate commitment"/>
    <property type="evidence" value="ECO:0007669"/>
    <property type="project" value="TreeGrafter"/>
</dbReference>
<feature type="chain" id="PRO_5004734568" description="Protein Wnt" evidence="11">
    <location>
        <begin position="30"/>
        <end position="370"/>
    </location>
</feature>
<dbReference type="AlphaFoldDB" id="V5H8A4"/>
<protein>
    <recommendedName>
        <fullName evidence="10">Protein Wnt</fullName>
    </recommendedName>
</protein>